<dbReference type="InterPro" id="IPR039551">
    <property type="entry name" value="Cho/carn_acyl_trans"/>
</dbReference>
<dbReference type="InterPro" id="IPR042231">
    <property type="entry name" value="Cho/carn_acyl_trans_2"/>
</dbReference>
<dbReference type="Proteomes" id="UP000054359">
    <property type="component" value="Unassembled WGS sequence"/>
</dbReference>
<dbReference type="EMBL" id="KK114289">
    <property type="protein sequence ID" value="KFM62091.1"/>
    <property type="molecule type" value="Genomic_DNA"/>
</dbReference>
<proteinExistence type="predicted"/>
<dbReference type="GO" id="GO:0045202">
    <property type="term" value="C:synapse"/>
    <property type="evidence" value="ECO:0007669"/>
    <property type="project" value="GOC"/>
</dbReference>
<evidence type="ECO:0000313" key="3">
    <source>
        <dbReference type="EMBL" id="KFM62091.1"/>
    </source>
</evidence>
<evidence type="ECO:0000256" key="1">
    <source>
        <dbReference type="ARBA" id="ARBA00023315"/>
    </source>
</evidence>
<keyword evidence="1" id="KW-0012">Acyltransferase</keyword>
<dbReference type="GO" id="GO:0007274">
    <property type="term" value="P:neuromuscular synaptic transmission"/>
    <property type="evidence" value="ECO:0007669"/>
    <property type="project" value="TreeGrafter"/>
</dbReference>
<feature type="domain" description="Choline/carnitine acyltransferase" evidence="2">
    <location>
        <begin position="2"/>
        <end position="100"/>
    </location>
</feature>
<evidence type="ECO:0000313" key="4">
    <source>
        <dbReference type="Proteomes" id="UP000054359"/>
    </source>
</evidence>
<feature type="non-terminal residue" evidence="3">
    <location>
        <position position="104"/>
    </location>
</feature>
<dbReference type="Gene3D" id="3.30.559.70">
    <property type="entry name" value="Choline/Carnitine o-acyltransferase, domain 2"/>
    <property type="match status" value="1"/>
</dbReference>
<dbReference type="OrthoDB" id="6435187at2759"/>
<dbReference type="PANTHER" id="PTHR22589">
    <property type="entry name" value="CARNITINE O-ACYLTRANSFERASE"/>
    <property type="match status" value="1"/>
</dbReference>
<dbReference type="Pfam" id="PF00755">
    <property type="entry name" value="Carn_acyltransf"/>
    <property type="match status" value="1"/>
</dbReference>
<sequence>MKIDRNELLPDLVPSKGGRKSQLCMKTYHHFFPAYRTPGEEKDELIMSTQQEIDHAWNVVVACKNQFFTVQVKPPNSEEFPSENTLVDQLRQVMQMSKDKDNLQ</sequence>
<keyword evidence="3" id="KW-0808">Transferase</keyword>
<dbReference type="PANTHER" id="PTHR22589:SF14">
    <property type="entry name" value="CHOLINE O-ACETYLTRANSFERASE"/>
    <property type="match status" value="1"/>
</dbReference>
<gene>
    <name evidence="3" type="ORF">X975_07155</name>
</gene>
<reference evidence="3 4" key="1">
    <citation type="submission" date="2013-11" db="EMBL/GenBank/DDBJ databases">
        <title>Genome sequencing of Stegodyphus mimosarum.</title>
        <authorList>
            <person name="Bechsgaard J."/>
        </authorList>
    </citation>
    <scope>NUCLEOTIDE SEQUENCE [LARGE SCALE GENOMIC DNA]</scope>
</reference>
<dbReference type="AlphaFoldDB" id="A0A087TAF2"/>
<keyword evidence="4" id="KW-1185">Reference proteome</keyword>
<accession>A0A087TAF2</accession>
<dbReference type="GO" id="GO:0008292">
    <property type="term" value="P:acetylcholine biosynthetic process"/>
    <property type="evidence" value="ECO:0007669"/>
    <property type="project" value="TreeGrafter"/>
</dbReference>
<dbReference type="GO" id="GO:0005737">
    <property type="term" value="C:cytoplasm"/>
    <property type="evidence" value="ECO:0007669"/>
    <property type="project" value="TreeGrafter"/>
</dbReference>
<dbReference type="STRING" id="407821.A0A087TAF2"/>
<dbReference type="SUPFAM" id="SSF52777">
    <property type="entry name" value="CoA-dependent acyltransferases"/>
    <property type="match status" value="1"/>
</dbReference>
<name>A0A087TAF2_STEMI</name>
<dbReference type="GO" id="GO:0004102">
    <property type="term" value="F:choline O-acetyltransferase activity"/>
    <property type="evidence" value="ECO:0007669"/>
    <property type="project" value="TreeGrafter"/>
</dbReference>
<dbReference type="GO" id="GO:0043005">
    <property type="term" value="C:neuron projection"/>
    <property type="evidence" value="ECO:0007669"/>
    <property type="project" value="TreeGrafter"/>
</dbReference>
<dbReference type="InterPro" id="IPR000542">
    <property type="entry name" value="Carn_acyl_trans"/>
</dbReference>
<organism evidence="3 4">
    <name type="scientific">Stegodyphus mimosarum</name>
    <name type="common">African social velvet spider</name>
    <dbReference type="NCBI Taxonomy" id="407821"/>
    <lineage>
        <taxon>Eukaryota</taxon>
        <taxon>Metazoa</taxon>
        <taxon>Ecdysozoa</taxon>
        <taxon>Arthropoda</taxon>
        <taxon>Chelicerata</taxon>
        <taxon>Arachnida</taxon>
        <taxon>Araneae</taxon>
        <taxon>Araneomorphae</taxon>
        <taxon>Entelegynae</taxon>
        <taxon>Eresoidea</taxon>
        <taxon>Eresidae</taxon>
        <taxon>Stegodyphus</taxon>
    </lineage>
</organism>
<protein>
    <submittedName>
        <fullName evidence="3">Choline O-acetyltransferase</fullName>
    </submittedName>
</protein>
<evidence type="ECO:0000259" key="2">
    <source>
        <dbReference type="Pfam" id="PF00755"/>
    </source>
</evidence>